<feature type="transmembrane region" description="Helical" evidence="1">
    <location>
        <begin position="48"/>
        <end position="66"/>
    </location>
</feature>
<keyword evidence="1" id="KW-0472">Membrane</keyword>
<name>A0A5B1CHD6_9BACT</name>
<keyword evidence="3" id="KW-1185">Reference proteome</keyword>
<protein>
    <submittedName>
        <fullName evidence="2">Uncharacterized protein</fullName>
    </submittedName>
</protein>
<sequence>MSKNKPYAIMLLSTASAALGLWATVAMIRYTFFHESIQFAGSLTFHPPLATALSMPLVLAICLLTLSNARLCLGLLGSPSCSRACCRR</sequence>
<evidence type="ECO:0000313" key="2">
    <source>
        <dbReference type="EMBL" id="KAA1258933.1"/>
    </source>
</evidence>
<accession>A0A5B1CHD6</accession>
<gene>
    <name evidence="2" type="ORF">LF1_14570</name>
</gene>
<feature type="transmembrane region" description="Helical" evidence="1">
    <location>
        <begin position="7"/>
        <end position="28"/>
    </location>
</feature>
<reference evidence="2 3" key="1">
    <citation type="submission" date="2019-08" db="EMBL/GenBank/DDBJ databases">
        <title>Deep-cultivation of Planctomycetes and their phenomic and genomic characterization uncovers novel biology.</title>
        <authorList>
            <person name="Wiegand S."/>
            <person name="Jogler M."/>
            <person name="Boedeker C."/>
            <person name="Pinto D."/>
            <person name="Vollmers J."/>
            <person name="Rivas-Marin E."/>
            <person name="Kohn T."/>
            <person name="Peeters S.H."/>
            <person name="Heuer A."/>
            <person name="Rast P."/>
            <person name="Oberbeckmann S."/>
            <person name="Bunk B."/>
            <person name="Jeske O."/>
            <person name="Meyerdierks A."/>
            <person name="Storesund J.E."/>
            <person name="Kallscheuer N."/>
            <person name="Luecker S."/>
            <person name="Lage O.M."/>
            <person name="Pohl T."/>
            <person name="Merkel B.J."/>
            <person name="Hornburger P."/>
            <person name="Mueller R.-W."/>
            <person name="Bruemmer F."/>
            <person name="Labrenz M."/>
            <person name="Spormann A.M."/>
            <person name="Op Den Camp H."/>
            <person name="Overmann J."/>
            <person name="Amann R."/>
            <person name="Jetten M.S.M."/>
            <person name="Mascher T."/>
            <person name="Medema M.H."/>
            <person name="Devos D.P."/>
            <person name="Kaster A.-K."/>
            <person name="Ovreas L."/>
            <person name="Rohde M."/>
            <person name="Galperin M.Y."/>
            <person name="Jogler C."/>
        </authorList>
    </citation>
    <scope>NUCLEOTIDE SEQUENCE [LARGE SCALE GENOMIC DNA]</scope>
    <source>
        <strain evidence="2 3">LF1</strain>
    </source>
</reference>
<organism evidence="2 3">
    <name type="scientific">Rubripirellula obstinata</name>
    <dbReference type="NCBI Taxonomy" id="406547"/>
    <lineage>
        <taxon>Bacteria</taxon>
        <taxon>Pseudomonadati</taxon>
        <taxon>Planctomycetota</taxon>
        <taxon>Planctomycetia</taxon>
        <taxon>Pirellulales</taxon>
        <taxon>Pirellulaceae</taxon>
        <taxon>Rubripirellula</taxon>
    </lineage>
</organism>
<comment type="caution">
    <text evidence="2">The sequence shown here is derived from an EMBL/GenBank/DDBJ whole genome shotgun (WGS) entry which is preliminary data.</text>
</comment>
<dbReference type="RefSeq" id="WP_149752656.1">
    <property type="nucleotide sequence ID" value="NZ_LWSK01000153.1"/>
</dbReference>
<evidence type="ECO:0000313" key="3">
    <source>
        <dbReference type="Proteomes" id="UP000322699"/>
    </source>
</evidence>
<keyword evidence="1" id="KW-1133">Transmembrane helix</keyword>
<proteinExistence type="predicted"/>
<dbReference type="AlphaFoldDB" id="A0A5B1CHD6"/>
<keyword evidence="1" id="KW-0812">Transmembrane</keyword>
<evidence type="ECO:0000256" key="1">
    <source>
        <dbReference type="SAM" id="Phobius"/>
    </source>
</evidence>
<dbReference type="Proteomes" id="UP000322699">
    <property type="component" value="Unassembled WGS sequence"/>
</dbReference>
<dbReference type="EMBL" id="VRLW01000001">
    <property type="protein sequence ID" value="KAA1258933.1"/>
    <property type="molecule type" value="Genomic_DNA"/>
</dbReference>